<accession>A0ACC9MPH7</accession>
<dbReference type="EMBL" id="PIWU01000028">
    <property type="protein sequence ID" value="PKE55469.1"/>
    <property type="molecule type" value="Genomic_DNA"/>
</dbReference>
<evidence type="ECO:0000313" key="2">
    <source>
        <dbReference type="Proteomes" id="UP000233606"/>
    </source>
</evidence>
<dbReference type="Proteomes" id="UP000233606">
    <property type="component" value="Unassembled WGS sequence"/>
</dbReference>
<organism evidence="1 2">
    <name type="scientific">Macrococcoides caseolyticum</name>
    <dbReference type="NCBI Taxonomy" id="69966"/>
    <lineage>
        <taxon>Bacteria</taxon>
        <taxon>Bacillati</taxon>
        <taxon>Bacillota</taxon>
        <taxon>Bacilli</taxon>
        <taxon>Bacillales</taxon>
        <taxon>Staphylococcaceae</taxon>
        <taxon>Macrococcoides</taxon>
    </lineage>
</organism>
<reference evidence="1" key="1">
    <citation type="submission" date="2017-12" db="EMBL/GenBank/DDBJ databases">
        <title>Genomics of Macrococcus caseolyticus.</title>
        <authorList>
            <person name="MacFadyen A.C."/>
            <person name="Paterson G.K."/>
        </authorList>
    </citation>
    <scope>NUCLEOTIDE SEQUENCE</scope>
    <source>
        <strain evidence="1">5459_5_49</strain>
    </source>
</reference>
<keyword evidence="2" id="KW-1185">Reference proteome</keyword>
<protein>
    <submittedName>
        <fullName evidence="1">Uncharacterized protein</fullName>
    </submittedName>
</protein>
<proteinExistence type="predicted"/>
<name>A0ACC9MPH7_9STAP</name>
<evidence type="ECO:0000313" key="1">
    <source>
        <dbReference type="EMBL" id="PKE55469.1"/>
    </source>
</evidence>
<sequence length="95" mass="11122">MKIFRDNELYKTISNYNDYMRFKVVDEGFYTSGQLGRDSDIPNPFGIQRSFDGGRTLEHIKFEGETDYRAVAVGYNSHDIFLLNPKNNSQLNKRF</sequence>
<gene>
    <name evidence="1" type="ORF">CW682_11825</name>
</gene>
<comment type="caution">
    <text evidence="1">The sequence shown here is derived from an EMBL/GenBank/DDBJ whole genome shotgun (WGS) entry which is preliminary data.</text>
</comment>